<dbReference type="OrthoDB" id="5366541at2759"/>
<dbReference type="OMA" id="YILPRMP"/>
<evidence type="ECO:0000313" key="3">
    <source>
        <dbReference type="Proteomes" id="UP000242814"/>
    </source>
</evidence>
<protein>
    <submittedName>
        <fullName evidence="2">Uncharacterized protein</fullName>
    </submittedName>
</protein>
<dbReference type="Pfam" id="PF17183">
    <property type="entry name" value="Get5_C"/>
    <property type="match status" value="1"/>
</dbReference>
<dbReference type="Pfam" id="PF12754">
    <property type="entry name" value="Get5_N"/>
    <property type="match status" value="1"/>
</dbReference>
<dbReference type="Gene3D" id="1.10.286.70">
    <property type="entry name" value="Get5 dimerization domain"/>
    <property type="match status" value="1"/>
</dbReference>
<dbReference type="VEuPathDB" id="FungiDB:PABG_00002"/>
<evidence type="ECO:0000313" key="2">
    <source>
        <dbReference type="EMBL" id="ODH29613.1"/>
    </source>
</evidence>
<dbReference type="EMBL" id="LZYO01000132">
    <property type="protein sequence ID" value="ODH29613.1"/>
    <property type="molecule type" value="Genomic_DNA"/>
</dbReference>
<sequence length="247" mass="26997">MAELTFTKSFLTALDSRPVKLPADYVFDPQSFPAPHPLTLPPLSDPHPSMPKKIKRAGIPGSSKSIAIHLKSARNPVLHVTLDNRTISSTTVKELKEAVQTRIHTTTENNQSASVPLDKIKILWNKKPVQGQTLTDVLGNDYAALSGGHGIEFGVMVLGGAAALAPVASKEDERIPSKELSEPSPTPVPTLDDQNPAQSSQTYAHNVLSTEEFWDDLDAFVSTKLKDPEQVSQVKTIFRNAWMSRQE</sequence>
<name>A0A1D2JF76_PARBR</name>
<dbReference type="Proteomes" id="UP000242814">
    <property type="component" value="Unassembled WGS sequence"/>
</dbReference>
<reference evidence="2 3" key="1">
    <citation type="submission" date="2016-06" db="EMBL/GenBank/DDBJ databases">
        <authorList>
            <person name="Kjaerup R.B."/>
            <person name="Dalgaard T.S."/>
            <person name="Juul-Madsen H.R."/>
        </authorList>
    </citation>
    <scope>NUCLEOTIDE SEQUENCE [LARGE SCALE GENOMIC DNA]</scope>
    <source>
        <strain evidence="2 3">Pb300</strain>
    </source>
</reference>
<accession>A0A1D2JF76</accession>
<gene>
    <name evidence="2" type="ORF">ACO22_03717</name>
</gene>
<dbReference type="PROSITE" id="PS50053">
    <property type="entry name" value="UBIQUITIN_2"/>
    <property type="match status" value="1"/>
</dbReference>
<feature type="compositionally biased region" description="Basic and acidic residues" evidence="1">
    <location>
        <begin position="169"/>
        <end position="181"/>
    </location>
</feature>
<comment type="caution">
    <text evidence="2">The sequence shown here is derived from an EMBL/GenBank/DDBJ whole genome shotgun (WGS) entry which is preliminary data.</text>
</comment>
<dbReference type="InterPro" id="IPR024737">
    <property type="entry name" value="Get5_N"/>
</dbReference>
<feature type="region of interest" description="Disordered" evidence="1">
    <location>
        <begin position="168"/>
        <end position="200"/>
    </location>
</feature>
<dbReference type="VEuPathDB" id="FungiDB:PADG_02388"/>
<dbReference type="InterPro" id="IPR049256">
    <property type="entry name" value="Get5_C"/>
</dbReference>
<proteinExistence type="predicted"/>
<dbReference type="InterPro" id="IPR000626">
    <property type="entry name" value="Ubiquitin-like_dom"/>
</dbReference>
<evidence type="ECO:0000256" key="1">
    <source>
        <dbReference type="SAM" id="MobiDB-lite"/>
    </source>
</evidence>
<dbReference type="AlphaFoldDB" id="A0A1D2JF76"/>
<organism evidence="2 3">
    <name type="scientific">Paracoccidioides brasiliensis</name>
    <dbReference type="NCBI Taxonomy" id="121759"/>
    <lineage>
        <taxon>Eukaryota</taxon>
        <taxon>Fungi</taxon>
        <taxon>Dikarya</taxon>
        <taxon>Ascomycota</taxon>
        <taxon>Pezizomycotina</taxon>
        <taxon>Eurotiomycetes</taxon>
        <taxon>Eurotiomycetidae</taxon>
        <taxon>Onygenales</taxon>
        <taxon>Ajellomycetaceae</taxon>
        <taxon>Paracoccidioides</taxon>
    </lineage>
</organism>